<dbReference type="PANTHER" id="PTHR21666">
    <property type="entry name" value="PEPTIDASE-RELATED"/>
    <property type="match status" value="1"/>
</dbReference>
<name>A0ABS0N084_9SPHN</name>
<reference evidence="3 4" key="1">
    <citation type="submission" date="2020-11" db="EMBL/GenBank/DDBJ databases">
        <title>Erythrobacter sediminis sp. nov., a marine bacterium from a tidal flat of Garorim Bay.</title>
        <authorList>
            <person name="Kim D."/>
            <person name="Yoo Y."/>
            <person name="Kim J.-J."/>
        </authorList>
    </citation>
    <scope>NUCLEOTIDE SEQUENCE [LARGE SCALE GENOMIC DNA]</scope>
    <source>
        <strain evidence="3 4">JGD-13</strain>
    </source>
</reference>
<gene>
    <name evidence="3" type="ORF">I5L03_02090</name>
</gene>
<dbReference type="EMBL" id="JAEANY010000001">
    <property type="protein sequence ID" value="MBH5321373.1"/>
    <property type="molecule type" value="Genomic_DNA"/>
</dbReference>
<evidence type="ECO:0000256" key="1">
    <source>
        <dbReference type="ARBA" id="ARBA00022729"/>
    </source>
</evidence>
<proteinExistence type="predicted"/>
<organism evidence="3 4">
    <name type="scientific">Aurantiacibacter sediminis</name>
    <dbReference type="NCBI Taxonomy" id="2793064"/>
    <lineage>
        <taxon>Bacteria</taxon>
        <taxon>Pseudomonadati</taxon>
        <taxon>Pseudomonadota</taxon>
        <taxon>Alphaproteobacteria</taxon>
        <taxon>Sphingomonadales</taxon>
        <taxon>Erythrobacteraceae</taxon>
        <taxon>Aurantiacibacter</taxon>
    </lineage>
</organism>
<sequence length="364" mass="39266">MRSQGQVRFITITTRMQMTVAAVVLAAVLGWAISMSVMAFNQYRASSERASLLEREAHVAQSEERFDAYSDDLDATVADLQARQEMLDGIVEMLPEDLVAEAEDTVSDSSEESAELISMMREVFPEAVGLAQIEARQLATVEALTLYADRRAARAEAAIRELGLDPRQVADSSTAMGGPFEGMFGDGDSAIDPRFERLGLSLARMSALERGMETIPQFMPADINSISSGFGYRRDPFNGRATMHSGLDFRAPHGAPIYAAAAGEVTFAGRKSGYGNVVEITHNTGIVTRYAHMSGFNARVGMAVEAGDRIGAIGSTGRSTGPHLHFEVRVNGRAVNPRHFLETAPHVLEEARAEFAPHAAAAGQ</sequence>
<dbReference type="Gene3D" id="2.70.70.10">
    <property type="entry name" value="Glucose Permease (Domain IIA)"/>
    <property type="match status" value="1"/>
</dbReference>
<feature type="domain" description="M23ase beta-sheet core" evidence="2">
    <location>
        <begin position="243"/>
        <end position="337"/>
    </location>
</feature>
<dbReference type="InterPro" id="IPR011055">
    <property type="entry name" value="Dup_hybrid_motif"/>
</dbReference>
<keyword evidence="1" id="KW-0732">Signal</keyword>
<dbReference type="InterPro" id="IPR016047">
    <property type="entry name" value="M23ase_b-sheet_dom"/>
</dbReference>
<dbReference type="InterPro" id="IPR050570">
    <property type="entry name" value="Cell_wall_metabolism_enzyme"/>
</dbReference>
<dbReference type="CDD" id="cd12797">
    <property type="entry name" value="M23_peptidase"/>
    <property type="match status" value="1"/>
</dbReference>
<evidence type="ECO:0000259" key="2">
    <source>
        <dbReference type="Pfam" id="PF01551"/>
    </source>
</evidence>
<evidence type="ECO:0000313" key="4">
    <source>
        <dbReference type="Proteomes" id="UP000602442"/>
    </source>
</evidence>
<dbReference type="SUPFAM" id="SSF51261">
    <property type="entry name" value="Duplicated hybrid motif"/>
    <property type="match status" value="1"/>
</dbReference>
<protein>
    <submittedName>
        <fullName evidence="3">M23 family metallopeptidase</fullName>
    </submittedName>
</protein>
<comment type="caution">
    <text evidence="3">The sequence shown here is derived from an EMBL/GenBank/DDBJ whole genome shotgun (WGS) entry which is preliminary data.</text>
</comment>
<dbReference type="Proteomes" id="UP000602442">
    <property type="component" value="Unassembled WGS sequence"/>
</dbReference>
<evidence type="ECO:0000313" key="3">
    <source>
        <dbReference type="EMBL" id="MBH5321373.1"/>
    </source>
</evidence>
<accession>A0ABS0N084</accession>
<dbReference type="PANTHER" id="PTHR21666:SF289">
    <property type="entry name" value="L-ALA--D-GLU ENDOPEPTIDASE"/>
    <property type="match status" value="1"/>
</dbReference>
<dbReference type="Pfam" id="PF01551">
    <property type="entry name" value="Peptidase_M23"/>
    <property type="match status" value="1"/>
</dbReference>
<keyword evidence="4" id="KW-1185">Reference proteome</keyword>